<proteinExistence type="predicted"/>
<dbReference type="Proteomes" id="UP000223759">
    <property type="component" value="Unassembled WGS sequence"/>
</dbReference>
<name>A0A1R3VN17_9GAMM</name>
<organism evidence="1 2">
    <name type="scientific">Ectothiorhodosinus mongolicus</name>
    <dbReference type="NCBI Taxonomy" id="233100"/>
    <lineage>
        <taxon>Bacteria</taxon>
        <taxon>Pseudomonadati</taxon>
        <taxon>Pseudomonadota</taxon>
        <taxon>Gammaproteobacteria</taxon>
        <taxon>Chromatiales</taxon>
        <taxon>Ectothiorhodospiraceae</taxon>
        <taxon>Ectothiorhodosinus</taxon>
    </lineage>
</organism>
<dbReference type="PANTHER" id="PTHR35586:SF1">
    <property type="entry name" value="SLL1691 PROTEIN"/>
    <property type="match status" value="1"/>
</dbReference>
<evidence type="ECO:0000313" key="2">
    <source>
        <dbReference type="Proteomes" id="UP000223759"/>
    </source>
</evidence>
<dbReference type="RefSeq" id="WP_076754458.1">
    <property type="nucleotide sequence ID" value="NZ_CP023018.1"/>
</dbReference>
<dbReference type="EMBL" id="FTPK01000001">
    <property type="protein sequence ID" value="SIT65936.1"/>
    <property type="molecule type" value="Genomic_DNA"/>
</dbReference>
<sequence length="335" mass="39066">MDEDKDGPSADHDSPWKEALEVYFEPFLALLFPSVHAQVDWAQPVEFLDKELQALDGDAEQGRQYVDKLVKVRALSGVETWVVVHVEVQGTPDGSFAERMYRYYARLRDKFSMPVLSLAVLADAKPTFRPSEYVDDFWGCSVSFRFPVCKLLDWLDNWDELESSRNVFAPVVMAQIREKTERTLERRKFWKFKLLKRLYELGYNREDISQLYRLIDWMMRLPEPDEERIYQEIKTLREQKLMPYITTAQRVERKLGLQEGLQEGLKQGLKQGLEKGLEKGHRQGEVDMLMRLVELKFGSKAVKRYAPLVADANEEELRQWAEGILTADSAETLFG</sequence>
<dbReference type="AlphaFoldDB" id="A0A1R3VN17"/>
<dbReference type="STRING" id="233100.SAMN05216526_0394"/>
<keyword evidence="2" id="KW-1185">Reference proteome</keyword>
<evidence type="ECO:0000313" key="1">
    <source>
        <dbReference type="EMBL" id="SIT65936.1"/>
    </source>
</evidence>
<reference evidence="1 2" key="1">
    <citation type="submission" date="2017-01" db="EMBL/GenBank/DDBJ databases">
        <authorList>
            <person name="Mah S.A."/>
            <person name="Swanson W.J."/>
            <person name="Moy G.W."/>
            <person name="Vacquier V.D."/>
        </authorList>
    </citation>
    <scope>NUCLEOTIDE SEQUENCE [LARGE SCALE GENOMIC DNA]</scope>
    <source>
        <strain evidence="1 2">M9</strain>
    </source>
</reference>
<protein>
    <submittedName>
        <fullName evidence="1">Predicted transposase YdaD</fullName>
    </submittedName>
</protein>
<dbReference type="OrthoDB" id="5562276at2"/>
<accession>A0A1R3VN17</accession>
<gene>
    <name evidence="1" type="ORF">SAMN05216526_0394</name>
</gene>
<dbReference type="PANTHER" id="PTHR35586">
    <property type="entry name" value="SLL1691 PROTEIN"/>
    <property type="match status" value="1"/>
</dbReference>